<reference evidence="1 2" key="3">
    <citation type="submission" date="2022-01" db="EMBL/GenBank/DDBJ databases">
        <authorList>
            <person name="Zhou L.Y."/>
        </authorList>
    </citation>
    <scope>NUCLEOTIDE SEQUENCE [LARGE SCALE GENOMIC DNA]</scope>
    <source>
        <strain evidence="1 2">TLK-CK17</strain>
    </source>
</reference>
<comment type="caution">
    <text evidence="1">The sequence shown here is derived from an EMBL/GenBank/DDBJ whole genome shotgun (WGS) entry which is preliminary data.</text>
</comment>
<name>A0ABS9HY17_9GAMM</name>
<protein>
    <submittedName>
        <fullName evidence="1">HAD-IIIC family phosphatase</fullName>
    </submittedName>
</protein>
<accession>A0ABS9HY17</accession>
<gene>
    <name evidence="1" type="ORF">L3V18_18535</name>
</gene>
<dbReference type="NCBIfam" id="TIGR01681">
    <property type="entry name" value="HAD-SF-IIIC"/>
    <property type="match status" value="1"/>
</dbReference>
<dbReference type="InterPro" id="IPR010037">
    <property type="entry name" value="FkbH_domain"/>
</dbReference>
<organism evidence="1 2">
    <name type="scientific">Marilutibacter chinensis</name>
    <dbReference type="NCBI Taxonomy" id="2912247"/>
    <lineage>
        <taxon>Bacteria</taxon>
        <taxon>Pseudomonadati</taxon>
        <taxon>Pseudomonadota</taxon>
        <taxon>Gammaproteobacteria</taxon>
        <taxon>Lysobacterales</taxon>
        <taxon>Lysobacteraceae</taxon>
        <taxon>Marilutibacter</taxon>
    </lineage>
</organism>
<dbReference type="Proteomes" id="UP001430796">
    <property type="component" value="Unassembled WGS sequence"/>
</dbReference>
<dbReference type="EMBL" id="JAKJPO010000022">
    <property type="protein sequence ID" value="MCF7223761.1"/>
    <property type="molecule type" value="Genomic_DNA"/>
</dbReference>
<evidence type="ECO:0000313" key="2">
    <source>
        <dbReference type="Proteomes" id="UP001430796"/>
    </source>
</evidence>
<dbReference type="SUPFAM" id="SSF55729">
    <property type="entry name" value="Acyl-CoA N-acyltransferases (Nat)"/>
    <property type="match status" value="1"/>
</dbReference>
<dbReference type="Gene3D" id="3.40.50.1000">
    <property type="entry name" value="HAD superfamily/HAD-like"/>
    <property type="match status" value="1"/>
</dbReference>
<evidence type="ECO:0000313" key="1">
    <source>
        <dbReference type="EMBL" id="MCF7223761.1"/>
    </source>
</evidence>
<keyword evidence="2" id="KW-1185">Reference proteome</keyword>
<dbReference type="InterPro" id="IPR023214">
    <property type="entry name" value="HAD_sf"/>
</dbReference>
<dbReference type="RefSeq" id="WP_237056884.1">
    <property type="nucleotide sequence ID" value="NZ_JAKJPO010000022.1"/>
</dbReference>
<dbReference type="InterPro" id="IPR036412">
    <property type="entry name" value="HAD-like_sf"/>
</dbReference>
<dbReference type="SUPFAM" id="SSF56784">
    <property type="entry name" value="HAD-like"/>
    <property type="match status" value="1"/>
</dbReference>
<dbReference type="InterPro" id="IPR016181">
    <property type="entry name" value="Acyl_CoA_acyltransferase"/>
</dbReference>
<proteinExistence type="predicted"/>
<dbReference type="NCBIfam" id="TIGR01686">
    <property type="entry name" value="FkbH"/>
    <property type="match status" value="1"/>
</dbReference>
<reference evidence="1 2" key="2">
    <citation type="submission" date="2022-01" db="EMBL/GenBank/DDBJ databases">
        <title>Lysobacter chinensis sp. nov., a bacterium isolated from cow dung compost.</title>
        <authorList>
            <person name="Liu Y."/>
        </authorList>
    </citation>
    <scope>NUCLEOTIDE SEQUENCE [LARGE SCALE GENOMIC DNA]</scope>
    <source>
        <strain evidence="1 2">TLK-CK17</strain>
    </source>
</reference>
<sequence length="365" mass="40210">MLSPQLAHRQALVKCVVWDLDETLWDGVLLEGGGKSLKPGIVEIVRELDARGILQSVASKNDYDIAWPVIESFGLSEYLLFPHISWNSKAESIRSIASCLGIGVDALAFVDDQVVERDEVRYFLPQVRVIDSADISDLLEQEFLRPRSITDEARSRRLIYRAEMERTEAGQRFSGTRDEFLATLGMQMTIHPIGRGDLARAEELTIRTNQLNTTGLTYSREELEGLSRSPAHLVLAVKLADRYGSSGTVGLAVVEKSADLWTILLLIMSCRVATCGVGTALIGHLVHSAAASGVRLRAAFAPTDRNRQMYIAYKFAGFRDSGTVSGMKFLDHDFQRMPVVPSYITVIADVADVARPARSLADASP</sequence>
<dbReference type="InterPro" id="IPR010033">
    <property type="entry name" value="HAD_SF_ppase_IIIC"/>
</dbReference>
<reference evidence="2" key="1">
    <citation type="submission" date="2022-01" db="EMBL/GenBank/DDBJ databases">
        <title>Lysobacter chinensis sp. nov., a bacterium isolated from cow dung compost.</title>
        <authorList>
            <person name="Zhou L.Y."/>
        </authorList>
    </citation>
    <scope>NUCLEOTIDE SEQUENCE [LARGE SCALE GENOMIC DNA]</scope>
    <source>
        <strain evidence="2">TLK-CK17</strain>
    </source>
</reference>